<protein>
    <submittedName>
        <fullName evidence="1">Uncharacterized protein</fullName>
    </submittedName>
</protein>
<gene>
    <name evidence="1" type="ordered locus">AALP_Aa8g079000</name>
</gene>
<sequence>MCFSCKICFKVFSFLQTQKKGTQHYMIVVSPVSTLGKLSR</sequence>
<proteinExistence type="predicted"/>
<dbReference type="Gramene" id="KFK25191">
    <property type="protein sequence ID" value="KFK25191"/>
    <property type="gene ID" value="AALP_AA8G079000"/>
</dbReference>
<evidence type="ECO:0000313" key="1">
    <source>
        <dbReference type="EMBL" id="KFK25191.1"/>
    </source>
</evidence>
<dbReference type="EMBL" id="CM002876">
    <property type="protein sequence ID" value="KFK25191.1"/>
    <property type="molecule type" value="Genomic_DNA"/>
</dbReference>
<reference evidence="2" key="1">
    <citation type="journal article" date="2015" name="Nat. Plants">
        <title>Genome expansion of Arabis alpina linked with retrotransposition and reduced symmetric DNA methylation.</title>
        <authorList>
            <person name="Willing E.M."/>
            <person name="Rawat V."/>
            <person name="Mandakova T."/>
            <person name="Maumus F."/>
            <person name="James G.V."/>
            <person name="Nordstroem K.J."/>
            <person name="Becker C."/>
            <person name="Warthmann N."/>
            <person name="Chica C."/>
            <person name="Szarzynska B."/>
            <person name="Zytnicki M."/>
            <person name="Albani M.C."/>
            <person name="Kiefer C."/>
            <person name="Bergonzi S."/>
            <person name="Castaings L."/>
            <person name="Mateos J.L."/>
            <person name="Berns M.C."/>
            <person name="Bujdoso N."/>
            <person name="Piofczyk T."/>
            <person name="de Lorenzo L."/>
            <person name="Barrero-Sicilia C."/>
            <person name="Mateos I."/>
            <person name="Piednoel M."/>
            <person name="Hagmann J."/>
            <person name="Chen-Min-Tao R."/>
            <person name="Iglesias-Fernandez R."/>
            <person name="Schuster S.C."/>
            <person name="Alonso-Blanco C."/>
            <person name="Roudier F."/>
            <person name="Carbonero P."/>
            <person name="Paz-Ares J."/>
            <person name="Davis S.J."/>
            <person name="Pecinka A."/>
            <person name="Quesneville H."/>
            <person name="Colot V."/>
            <person name="Lysak M.A."/>
            <person name="Weigel D."/>
            <person name="Coupland G."/>
            <person name="Schneeberger K."/>
        </authorList>
    </citation>
    <scope>NUCLEOTIDE SEQUENCE [LARGE SCALE GENOMIC DNA]</scope>
    <source>
        <strain evidence="2">cv. Pajares</strain>
    </source>
</reference>
<keyword evidence="2" id="KW-1185">Reference proteome</keyword>
<evidence type="ECO:0000313" key="2">
    <source>
        <dbReference type="Proteomes" id="UP000029120"/>
    </source>
</evidence>
<name>A0A087G5N9_ARAAL</name>
<dbReference type="AlphaFoldDB" id="A0A087G5N9"/>
<dbReference type="Proteomes" id="UP000029120">
    <property type="component" value="Chromosome 8"/>
</dbReference>
<accession>A0A087G5N9</accession>
<organism evidence="1 2">
    <name type="scientific">Arabis alpina</name>
    <name type="common">Alpine rock-cress</name>
    <dbReference type="NCBI Taxonomy" id="50452"/>
    <lineage>
        <taxon>Eukaryota</taxon>
        <taxon>Viridiplantae</taxon>
        <taxon>Streptophyta</taxon>
        <taxon>Embryophyta</taxon>
        <taxon>Tracheophyta</taxon>
        <taxon>Spermatophyta</taxon>
        <taxon>Magnoliopsida</taxon>
        <taxon>eudicotyledons</taxon>
        <taxon>Gunneridae</taxon>
        <taxon>Pentapetalae</taxon>
        <taxon>rosids</taxon>
        <taxon>malvids</taxon>
        <taxon>Brassicales</taxon>
        <taxon>Brassicaceae</taxon>
        <taxon>Arabideae</taxon>
        <taxon>Arabis</taxon>
    </lineage>
</organism>